<dbReference type="Proteomes" id="UP000619293">
    <property type="component" value="Unassembled WGS sequence"/>
</dbReference>
<comment type="caution">
    <text evidence="2">The sequence shown here is derived from an EMBL/GenBank/DDBJ whole genome shotgun (WGS) entry which is preliminary data.</text>
</comment>
<evidence type="ECO:0000256" key="1">
    <source>
        <dbReference type="SAM" id="SignalP"/>
    </source>
</evidence>
<dbReference type="EMBL" id="BONG01000045">
    <property type="protein sequence ID" value="GIF92400.1"/>
    <property type="molecule type" value="Genomic_DNA"/>
</dbReference>
<evidence type="ECO:0000313" key="3">
    <source>
        <dbReference type="Proteomes" id="UP000619293"/>
    </source>
</evidence>
<dbReference type="PROSITE" id="PS51257">
    <property type="entry name" value="PROKAR_LIPOPROTEIN"/>
    <property type="match status" value="1"/>
</dbReference>
<keyword evidence="1" id="KW-0732">Signal</keyword>
<organism evidence="2 3">
    <name type="scientific">Catellatospora chokoriensis</name>
    <dbReference type="NCBI Taxonomy" id="310353"/>
    <lineage>
        <taxon>Bacteria</taxon>
        <taxon>Bacillati</taxon>
        <taxon>Actinomycetota</taxon>
        <taxon>Actinomycetes</taxon>
        <taxon>Micromonosporales</taxon>
        <taxon>Micromonosporaceae</taxon>
        <taxon>Catellatospora</taxon>
    </lineage>
</organism>
<accession>A0A8J3K815</accession>
<reference evidence="2 3" key="1">
    <citation type="submission" date="2021-01" db="EMBL/GenBank/DDBJ databases">
        <title>Whole genome shotgun sequence of Catellatospora chokoriensis NBRC 107358.</title>
        <authorList>
            <person name="Komaki H."/>
            <person name="Tamura T."/>
        </authorList>
    </citation>
    <scope>NUCLEOTIDE SEQUENCE [LARGE SCALE GENOMIC DNA]</scope>
    <source>
        <strain evidence="2 3">NBRC 107358</strain>
    </source>
</reference>
<proteinExistence type="predicted"/>
<sequence>MNGRRSLSALAVAAALTLPLTLIGCSGAGEEQREPAIGEIKQVNSYKDIVMPLDVYILTREQRISINNARELLIRDCVNKHGLQVTGRVASGDQPSRQVMVGRRYGIIDADAAARTGYRADAEVAADAGKAGGGWNPTPEEFRVVSGKDQVTGENTVGQLVGGTAIAEGGCASEAGRQLSADGGELASNYGDTLQVETYAMAERDSRVVAAVAEWSKCMAEAGYKYSSPWEPNNRDWGPKPTNEEIATAVADVACRRKVDLVGIWLAVESAYQQRVIDENHQRLEQSRQAYEVQLRNASKIVAG</sequence>
<evidence type="ECO:0000313" key="2">
    <source>
        <dbReference type="EMBL" id="GIF92400.1"/>
    </source>
</evidence>
<name>A0A8J3K815_9ACTN</name>
<protein>
    <submittedName>
        <fullName evidence="2">Uncharacterized protein</fullName>
    </submittedName>
</protein>
<feature type="signal peptide" evidence="1">
    <location>
        <begin position="1"/>
        <end position="28"/>
    </location>
</feature>
<feature type="chain" id="PRO_5035144564" evidence="1">
    <location>
        <begin position="29"/>
        <end position="304"/>
    </location>
</feature>
<dbReference type="RefSeq" id="WP_191838271.1">
    <property type="nucleotide sequence ID" value="NZ_BAAALB010000003.1"/>
</dbReference>
<gene>
    <name evidence="2" type="ORF">Cch02nite_58440</name>
</gene>
<dbReference type="AlphaFoldDB" id="A0A8J3K815"/>
<keyword evidence="3" id="KW-1185">Reference proteome</keyword>